<evidence type="ECO:0000256" key="3">
    <source>
        <dbReference type="ARBA" id="ARBA00022679"/>
    </source>
</evidence>
<dbReference type="AlphaFoldDB" id="A0A1I0VFY4"/>
<evidence type="ECO:0000256" key="6">
    <source>
        <dbReference type="ARBA" id="ARBA00022932"/>
    </source>
</evidence>
<organism evidence="11 12">
    <name type="scientific">Clostridium frigidicarnis</name>
    <dbReference type="NCBI Taxonomy" id="84698"/>
    <lineage>
        <taxon>Bacteria</taxon>
        <taxon>Bacillati</taxon>
        <taxon>Bacillota</taxon>
        <taxon>Clostridia</taxon>
        <taxon>Eubacteriales</taxon>
        <taxon>Clostridiaceae</taxon>
        <taxon>Clostridium</taxon>
    </lineage>
</organism>
<reference evidence="11 12" key="1">
    <citation type="submission" date="2016-10" db="EMBL/GenBank/DDBJ databases">
        <authorList>
            <person name="de Groot N.N."/>
        </authorList>
    </citation>
    <scope>NUCLEOTIDE SEQUENCE [LARGE SCALE GENOMIC DNA]</scope>
    <source>
        <strain evidence="11 12">DSM 12271</strain>
    </source>
</reference>
<evidence type="ECO:0000256" key="1">
    <source>
        <dbReference type="ARBA" id="ARBA00012417"/>
    </source>
</evidence>
<feature type="domain" description="DNA polymerase III delta N-terminal" evidence="9">
    <location>
        <begin position="19"/>
        <end position="143"/>
    </location>
</feature>
<dbReference type="PANTHER" id="PTHR34388">
    <property type="entry name" value="DNA POLYMERASE III SUBUNIT DELTA"/>
    <property type="match status" value="1"/>
</dbReference>
<dbReference type="SUPFAM" id="SSF48019">
    <property type="entry name" value="post-AAA+ oligomerization domain-like"/>
    <property type="match status" value="1"/>
</dbReference>
<comment type="catalytic activity">
    <reaction evidence="8">
        <text>DNA(n) + a 2'-deoxyribonucleoside 5'-triphosphate = DNA(n+1) + diphosphate</text>
        <dbReference type="Rhea" id="RHEA:22508"/>
        <dbReference type="Rhea" id="RHEA-COMP:17339"/>
        <dbReference type="Rhea" id="RHEA-COMP:17340"/>
        <dbReference type="ChEBI" id="CHEBI:33019"/>
        <dbReference type="ChEBI" id="CHEBI:61560"/>
        <dbReference type="ChEBI" id="CHEBI:173112"/>
        <dbReference type="EC" id="2.7.7.7"/>
    </reaction>
</comment>
<evidence type="ECO:0000259" key="9">
    <source>
        <dbReference type="Pfam" id="PF06144"/>
    </source>
</evidence>
<comment type="similarity">
    <text evidence="7">Belongs to the DNA polymerase HolA subunit family.</text>
</comment>
<keyword evidence="4" id="KW-0548">Nucleotidyltransferase</keyword>
<dbReference type="Pfam" id="PF06144">
    <property type="entry name" value="DNA_pol3_delta"/>
    <property type="match status" value="1"/>
</dbReference>
<evidence type="ECO:0000256" key="4">
    <source>
        <dbReference type="ARBA" id="ARBA00022695"/>
    </source>
</evidence>
<dbReference type="EMBL" id="FOKI01000002">
    <property type="protein sequence ID" value="SFA75399.1"/>
    <property type="molecule type" value="Genomic_DNA"/>
</dbReference>
<keyword evidence="6" id="KW-0239">DNA-directed DNA polymerase</keyword>
<dbReference type="InterPro" id="IPR048466">
    <property type="entry name" value="DNA_pol3_delta-like_C"/>
</dbReference>
<dbReference type="GO" id="GO:0003887">
    <property type="term" value="F:DNA-directed DNA polymerase activity"/>
    <property type="evidence" value="ECO:0007669"/>
    <property type="project" value="UniProtKB-KW"/>
</dbReference>
<dbReference type="Gene3D" id="1.20.272.10">
    <property type="match status" value="1"/>
</dbReference>
<dbReference type="Pfam" id="PF21694">
    <property type="entry name" value="DNA_pol3_delta_C"/>
    <property type="match status" value="1"/>
</dbReference>
<gene>
    <name evidence="11" type="ORF">SAMN04488528_100255</name>
</gene>
<keyword evidence="5" id="KW-0235">DNA replication</keyword>
<dbReference type="InterPro" id="IPR027417">
    <property type="entry name" value="P-loop_NTPase"/>
</dbReference>
<evidence type="ECO:0000313" key="12">
    <source>
        <dbReference type="Proteomes" id="UP000198619"/>
    </source>
</evidence>
<dbReference type="GO" id="GO:0009360">
    <property type="term" value="C:DNA polymerase III complex"/>
    <property type="evidence" value="ECO:0007669"/>
    <property type="project" value="InterPro"/>
</dbReference>
<evidence type="ECO:0000256" key="2">
    <source>
        <dbReference type="ARBA" id="ARBA00017703"/>
    </source>
</evidence>
<feature type="domain" description="DNA polymerase III delta subunit-like C-terminal" evidence="10">
    <location>
        <begin position="216"/>
        <end position="334"/>
    </location>
</feature>
<dbReference type="InterPro" id="IPR008921">
    <property type="entry name" value="DNA_pol3_clamp-load_cplx_C"/>
</dbReference>
<dbReference type="GO" id="GO:0003677">
    <property type="term" value="F:DNA binding"/>
    <property type="evidence" value="ECO:0007669"/>
    <property type="project" value="InterPro"/>
</dbReference>
<name>A0A1I0VFY4_9CLOT</name>
<evidence type="ECO:0000259" key="10">
    <source>
        <dbReference type="Pfam" id="PF21694"/>
    </source>
</evidence>
<evidence type="ECO:0000256" key="5">
    <source>
        <dbReference type="ARBA" id="ARBA00022705"/>
    </source>
</evidence>
<dbReference type="InterPro" id="IPR005790">
    <property type="entry name" value="DNA_polIII_delta"/>
</dbReference>
<sequence>MNLDDLEKSLKDKQIYNAYIFYGMDEGQIKETIEEMVDIIVDPNFKDLNYMRLDGMNFEMTQFINACETLPFMAEKRVVEAFRLEHLRSKPKEKTSKELKDLIAYVKNMPEYTVFIGYYILKDKREKNRELDRLKGNIAVIKVEDLKGDRLYKKVQKIFYNKNVEIGKNELRYFVDRVDKDLNIINMEIEKLISYTYGRTIKKEDINMLLPITKDEDVFDLVDAISTNRTQRALMLCNDLIFKGNKETAILAMIERQFDLLLKARAKVKNRQSPDEFSKEFGLHPYVAKNLMEQSKKFNEKQLKNCLEVCLRGESRMKSSGSNNKIEIEMVLVDCARTKK</sequence>
<keyword evidence="12" id="KW-1185">Reference proteome</keyword>
<dbReference type="Gene3D" id="1.10.8.60">
    <property type="match status" value="1"/>
</dbReference>
<accession>A0A1I0VFY4</accession>
<dbReference type="NCBIfam" id="TIGR01128">
    <property type="entry name" value="holA"/>
    <property type="match status" value="1"/>
</dbReference>
<keyword evidence="3" id="KW-0808">Transferase</keyword>
<dbReference type="STRING" id="84698.SAMN04488528_100255"/>
<dbReference type="RefSeq" id="WP_090038131.1">
    <property type="nucleotide sequence ID" value="NZ_FOKI01000002.1"/>
</dbReference>
<dbReference type="Proteomes" id="UP000198619">
    <property type="component" value="Unassembled WGS sequence"/>
</dbReference>
<evidence type="ECO:0000313" key="11">
    <source>
        <dbReference type="EMBL" id="SFA75399.1"/>
    </source>
</evidence>
<dbReference type="GO" id="GO:0006261">
    <property type="term" value="P:DNA-templated DNA replication"/>
    <property type="evidence" value="ECO:0007669"/>
    <property type="project" value="TreeGrafter"/>
</dbReference>
<proteinExistence type="inferred from homology"/>
<protein>
    <recommendedName>
        <fullName evidence="2">DNA polymerase III subunit delta</fullName>
        <ecNumber evidence="1">2.7.7.7</ecNumber>
    </recommendedName>
</protein>
<dbReference type="SUPFAM" id="SSF52540">
    <property type="entry name" value="P-loop containing nucleoside triphosphate hydrolases"/>
    <property type="match status" value="1"/>
</dbReference>
<dbReference type="Gene3D" id="3.40.50.300">
    <property type="entry name" value="P-loop containing nucleotide triphosphate hydrolases"/>
    <property type="match status" value="1"/>
</dbReference>
<dbReference type="InterPro" id="IPR010372">
    <property type="entry name" value="DNA_pol3_delta_N"/>
</dbReference>
<evidence type="ECO:0000256" key="7">
    <source>
        <dbReference type="ARBA" id="ARBA00034754"/>
    </source>
</evidence>
<dbReference type="OrthoDB" id="9775929at2"/>
<dbReference type="PANTHER" id="PTHR34388:SF1">
    <property type="entry name" value="DNA POLYMERASE III SUBUNIT DELTA"/>
    <property type="match status" value="1"/>
</dbReference>
<dbReference type="EC" id="2.7.7.7" evidence="1"/>
<evidence type="ECO:0000256" key="8">
    <source>
        <dbReference type="ARBA" id="ARBA00049244"/>
    </source>
</evidence>